<keyword evidence="3" id="KW-1185">Reference proteome</keyword>
<feature type="domain" description="Class II aldolase/adducin N-terminal" evidence="1">
    <location>
        <begin position="69"/>
        <end position="256"/>
    </location>
</feature>
<protein>
    <recommendedName>
        <fullName evidence="1">Class II aldolase/adducin N-terminal domain-containing protein</fullName>
    </recommendedName>
</protein>
<dbReference type="GO" id="GO:0005856">
    <property type="term" value="C:cytoskeleton"/>
    <property type="evidence" value="ECO:0007669"/>
    <property type="project" value="TreeGrafter"/>
</dbReference>
<name>A0AAF0FGH2_9BASI</name>
<dbReference type="SMART" id="SM01007">
    <property type="entry name" value="Aldolase_II"/>
    <property type="match status" value="1"/>
</dbReference>
<gene>
    <name evidence="2" type="ORF">MPSI1_002757</name>
</gene>
<dbReference type="Pfam" id="PF00596">
    <property type="entry name" value="Aldolase_II"/>
    <property type="match status" value="1"/>
</dbReference>
<dbReference type="Gene3D" id="3.40.225.10">
    <property type="entry name" value="Class II aldolase/adducin N-terminal domain"/>
    <property type="match status" value="1"/>
</dbReference>
<dbReference type="GO" id="GO:0051015">
    <property type="term" value="F:actin filament binding"/>
    <property type="evidence" value="ECO:0007669"/>
    <property type="project" value="TreeGrafter"/>
</dbReference>
<dbReference type="PANTHER" id="PTHR10672">
    <property type="entry name" value="ADDUCIN"/>
    <property type="match status" value="1"/>
</dbReference>
<dbReference type="InterPro" id="IPR051017">
    <property type="entry name" value="Aldolase-II_Adducin_sf"/>
</dbReference>
<dbReference type="Proteomes" id="UP001214628">
    <property type="component" value="Chromosome 3"/>
</dbReference>
<dbReference type="AlphaFoldDB" id="A0AAF0FGH2"/>
<evidence type="ECO:0000313" key="3">
    <source>
        <dbReference type="Proteomes" id="UP001214628"/>
    </source>
</evidence>
<organism evidence="2 3">
    <name type="scientific">Malassezia psittaci</name>
    <dbReference type="NCBI Taxonomy" id="1821823"/>
    <lineage>
        <taxon>Eukaryota</taxon>
        <taxon>Fungi</taxon>
        <taxon>Dikarya</taxon>
        <taxon>Basidiomycota</taxon>
        <taxon>Ustilaginomycotina</taxon>
        <taxon>Malasseziomycetes</taxon>
        <taxon>Malasseziales</taxon>
        <taxon>Malasseziaceae</taxon>
        <taxon>Malassezia</taxon>
    </lineage>
</organism>
<dbReference type="SUPFAM" id="SSF53639">
    <property type="entry name" value="AraD/HMP-PK domain-like"/>
    <property type="match status" value="1"/>
</dbReference>
<accession>A0AAF0FGH2</accession>
<dbReference type="PANTHER" id="PTHR10672:SF3">
    <property type="entry name" value="PROTEIN HU-LI TAI SHAO"/>
    <property type="match status" value="1"/>
</dbReference>
<reference evidence="2" key="1">
    <citation type="submission" date="2023-02" db="EMBL/GenBank/DDBJ databases">
        <title>Mating type loci evolution in Malassezia.</title>
        <authorList>
            <person name="Coelho M.A."/>
        </authorList>
    </citation>
    <scope>NUCLEOTIDE SEQUENCE</scope>
    <source>
        <strain evidence="2">CBS 14136</strain>
    </source>
</reference>
<dbReference type="InterPro" id="IPR001303">
    <property type="entry name" value="Aldolase_II/adducin_N"/>
</dbReference>
<proteinExistence type="predicted"/>
<evidence type="ECO:0000259" key="1">
    <source>
        <dbReference type="SMART" id="SM01007"/>
    </source>
</evidence>
<dbReference type="InterPro" id="IPR036409">
    <property type="entry name" value="Aldolase_II/adducin_N_sf"/>
</dbReference>
<evidence type="ECO:0000313" key="2">
    <source>
        <dbReference type="EMBL" id="WFD44092.1"/>
    </source>
</evidence>
<dbReference type="EMBL" id="CP118377">
    <property type="protein sequence ID" value="WFD44092.1"/>
    <property type="molecule type" value="Genomic_DNA"/>
</dbReference>
<sequence>MLSFARTNSARLAIHGSRAFRTSCVRAEEKVFSPSTYTAVEELSTNRINERLSRSILHEFPIAEQKARIELAACYRLFDHFRWNDDVINHLTVAVHEPDGTKSFLINPYGLRYDEITASSLLKIDSQGGLKHPGVVGDIFKVNRAGFVIHSAIHNCGHESAEAVLHCHHPVITGLASTKDGYISPLSQTSSIVGEPGYHDFEGIVVNEAEKASLVQNLGDKNVLLLRNHGVITTGATIGGAWYRMYMLIRSAELQATAQASASAGGGLNMPNPEAAHQAFETAKTFTGRALGTMEFSAYMRLMDKVDSSFRL</sequence>
<dbReference type="NCBIfam" id="NF005451">
    <property type="entry name" value="PRK07044.1"/>
    <property type="match status" value="1"/>
</dbReference>